<evidence type="ECO:0000256" key="1">
    <source>
        <dbReference type="SAM" id="Phobius"/>
    </source>
</evidence>
<feature type="transmembrane region" description="Helical" evidence="1">
    <location>
        <begin position="109"/>
        <end position="129"/>
    </location>
</feature>
<comment type="caution">
    <text evidence="3">The sequence shown here is derived from an EMBL/GenBank/DDBJ whole genome shotgun (WGS) entry which is preliminary data.</text>
</comment>
<accession>A0A0F9HU72</accession>
<name>A0A0F9HU72_9ZZZZ</name>
<dbReference type="InterPro" id="IPR006976">
    <property type="entry name" value="VanZ-like"/>
</dbReference>
<sequence length="144" mass="15326">MHAARTGELIIKMSIFQVASLGPNRRRSIAIWLTVGLSVCIALLTLIPLNASGVVPGSDKTHHVLAFMSLILPSAAFYPSALPRVALAATFYAGLIEVIQPFVGRSGEMADFLADLLGISIGAMIGLLLHRGGGCWSVKCRQRN</sequence>
<dbReference type="EMBL" id="LAZR01014170">
    <property type="protein sequence ID" value="KKM18677.1"/>
    <property type="molecule type" value="Genomic_DNA"/>
</dbReference>
<evidence type="ECO:0000313" key="3">
    <source>
        <dbReference type="EMBL" id="KKM18677.1"/>
    </source>
</evidence>
<feature type="transmembrane region" description="Helical" evidence="1">
    <location>
        <begin position="29"/>
        <end position="49"/>
    </location>
</feature>
<evidence type="ECO:0000259" key="2">
    <source>
        <dbReference type="Pfam" id="PF04892"/>
    </source>
</evidence>
<keyword evidence="1" id="KW-0812">Transmembrane</keyword>
<organism evidence="3">
    <name type="scientific">marine sediment metagenome</name>
    <dbReference type="NCBI Taxonomy" id="412755"/>
    <lineage>
        <taxon>unclassified sequences</taxon>
        <taxon>metagenomes</taxon>
        <taxon>ecological metagenomes</taxon>
    </lineage>
</organism>
<gene>
    <name evidence="3" type="ORF">LCGC14_1663290</name>
</gene>
<reference evidence="3" key="1">
    <citation type="journal article" date="2015" name="Nature">
        <title>Complex archaea that bridge the gap between prokaryotes and eukaryotes.</title>
        <authorList>
            <person name="Spang A."/>
            <person name="Saw J.H."/>
            <person name="Jorgensen S.L."/>
            <person name="Zaremba-Niedzwiedzka K."/>
            <person name="Martijn J."/>
            <person name="Lind A.E."/>
            <person name="van Eijk R."/>
            <person name="Schleper C."/>
            <person name="Guy L."/>
            <person name="Ettema T.J."/>
        </authorList>
    </citation>
    <scope>NUCLEOTIDE SEQUENCE</scope>
</reference>
<feature type="transmembrane region" description="Helical" evidence="1">
    <location>
        <begin position="85"/>
        <end position="103"/>
    </location>
</feature>
<dbReference type="Pfam" id="PF04892">
    <property type="entry name" value="VanZ"/>
    <property type="match status" value="1"/>
</dbReference>
<dbReference type="AlphaFoldDB" id="A0A0F9HU72"/>
<keyword evidence="1" id="KW-0472">Membrane</keyword>
<proteinExistence type="predicted"/>
<keyword evidence="1" id="KW-1133">Transmembrane helix</keyword>
<protein>
    <recommendedName>
        <fullName evidence="2">VanZ-like domain-containing protein</fullName>
    </recommendedName>
</protein>
<feature type="domain" description="VanZ-like" evidence="2">
    <location>
        <begin position="62"/>
        <end position="129"/>
    </location>
</feature>
<feature type="transmembrane region" description="Helical" evidence="1">
    <location>
        <begin position="61"/>
        <end position="78"/>
    </location>
</feature>